<evidence type="ECO:0000313" key="3">
    <source>
        <dbReference type="Proteomes" id="UP001235343"/>
    </source>
</evidence>
<gene>
    <name evidence="2" type="ORF">QQS35_00630</name>
</gene>
<reference evidence="2 3" key="1">
    <citation type="submission" date="2023-06" db="EMBL/GenBank/DDBJ databases">
        <title>Aquibacillus rhizosphaerae LR5S19.</title>
        <authorList>
            <person name="Sun J.-Q."/>
        </authorList>
    </citation>
    <scope>NUCLEOTIDE SEQUENCE [LARGE SCALE GENOMIC DNA]</scope>
    <source>
        <strain evidence="2 3">LR5S19</strain>
    </source>
</reference>
<comment type="caution">
    <text evidence="2">The sequence shown here is derived from an EMBL/GenBank/DDBJ whole genome shotgun (WGS) entry which is preliminary data.</text>
</comment>
<accession>A0ABT7KZS0</accession>
<evidence type="ECO:0000256" key="1">
    <source>
        <dbReference type="SAM" id="SignalP"/>
    </source>
</evidence>
<dbReference type="PROSITE" id="PS51257">
    <property type="entry name" value="PROKAR_LIPOPROTEIN"/>
    <property type="match status" value="1"/>
</dbReference>
<keyword evidence="3" id="KW-1185">Reference proteome</keyword>
<protein>
    <submittedName>
        <fullName evidence="2">Uncharacterized protein</fullName>
    </submittedName>
</protein>
<organism evidence="2 3">
    <name type="scientific">Aquibacillus rhizosphaerae</name>
    <dbReference type="NCBI Taxonomy" id="3051431"/>
    <lineage>
        <taxon>Bacteria</taxon>
        <taxon>Bacillati</taxon>
        <taxon>Bacillota</taxon>
        <taxon>Bacilli</taxon>
        <taxon>Bacillales</taxon>
        <taxon>Bacillaceae</taxon>
        <taxon>Aquibacillus</taxon>
    </lineage>
</organism>
<keyword evidence="1" id="KW-0732">Signal</keyword>
<feature type="signal peptide" evidence="1">
    <location>
        <begin position="1"/>
        <end position="21"/>
    </location>
</feature>
<dbReference type="RefSeq" id="WP_285929751.1">
    <property type="nucleotide sequence ID" value="NZ_JASTZU010000001.1"/>
</dbReference>
<dbReference type="EMBL" id="JASTZU010000001">
    <property type="protein sequence ID" value="MDL4838980.1"/>
    <property type="molecule type" value="Genomic_DNA"/>
</dbReference>
<dbReference type="Proteomes" id="UP001235343">
    <property type="component" value="Unassembled WGS sequence"/>
</dbReference>
<evidence type="ECO:0000313" key="2">
    <source>
        <dbReference type="EMBL" id="MDL4838980.1"/>
    </source>
</evidence>
<name>A0ABT7KZS0_9BACI</name>
<proteinExistence type="predicted"/>
<feature type="chain" id="PRO_5047138326" evidence="1">
    <location>
        <begin position="22"/>
        <end position="234"/>
    </location>
</feature>
<sequence length="234" mass="26987">MKKFMLLIISFTIFMLLVACNTETNQKNEKSENGESTNVIENTDDIKGISFDIDTPTFIHKRDFHEKGLNVTVHSAGYVDGRIDGIFEYSSLAVSSATGHYMFDVELENSSNEEVYFGGFTLYEQEMNPEDDLDGWIRSTDVYRSIASDYASDKDIKEFFNKYKINVQNYYEQGISVQPGETIRGMWSVTSKTGFNDSMETIYVYPNDFPDDILRFKLTPTDNEWNFSDIDYKD</sequence>